<sequence length="430" mass="47916">MTTAPTVVPDSQVDVVLDLRHWPAPTDGQEALVGLWQQLEPALHAKPLAAGSVHVWESDSGRITVEIVRVDARLERASADTHFAIAAVRQRSALVYRCAVCDRGDRSGYGSFRCRGCADAGRPDRICVDHAVVLDGALLPSCPDHRPSCRGCARTAVFWCAGRDCRATVAWCEEHRRRHPQDPDTDYCPDCYRRAFPVCEQQGCQAVGTAQCDWLDPAGHACGRSACTRHARRWQVFGYERVGIGLCRQHDRVHSLTADEILWQICGTAGRRRGQRMPSLAAFGHNLRTARHVELAVDYRSIRARLAALHTRLRAVAPSPALRAVERATPDWDRQLEDLMGTARQGEVLVERLRVLVRELDHRFGAEIAAGLTLAEYKPPRPPEFGGGLWVRVPEHLIGKFIGPQGSRIKDYTARLGLKVDLHGRRRTSR</sequence>
<evidence type="ECO:0000256" key="1">
    <source>
        <dbReference type="PROSITE-ProRule" id="PRU00117"/>
    </source>
</evidence>
<evidence type="ECO:0000313" key="2">
    <source>
        <dbReference type="EMBL" id="MCF1594318.1"/>
    </source>
</evidence>
<protein>
    <submittedName>
        <fullName evidence="2">KH domain-containing protein</fullName>
    </submittedName>
</protein>
<dbReference type="Proteomes" id="UP001139384">
    <property type="component" value="Unassembled WGS sequence"/>
</dbReference>
<gene>
    <name evidence="2" type="ORF">L0P92_12170</name>
</gene>
<proteinExistence type="predicted"/>
<dbReference type="PROSITE" id="PS50084">
    <property type="entry name" value="KH_TYPE_1"/>
    <property type="match status" value="1"/>
</dbReference>
<dbReference type="RefSeq" id="WP_234762579.1">
    <property type="nucleotide sequence ID" value="NZ_JAKEIP010000034.1"/>
</dbReference>
<reference evidence="2" key="1">
    <citation type="submission" date="2022-01" db="EMBL/GenBank/DDBJ databases">
        <title>Draft Genome Sequences of Seven Type Strains of the Genus Streptomyces.</title>
        <authorList>
            <person name="Aziz S."/>
            <person name="Coretto E."/>
            <person name="Chronakova A."/>
            <person name="Sproer C."/>
            <person name="Huber K."/>
            <person name="Nouioui I."/>
            <person name="Gross H."/>
        </authorList>
    </citation>
    <scope>NUCLEOTIDE SEQUENCE</scope>
    <source>
        <strain evidence="2">DSM 103493</strain>
    </source>
</reference>
<evidence type="ECO:0000313" key="3">
    <source>
        <dbReference type="Proteomes" id="UP001139384"/>
    </source>
</evidence>
<keyword evidence="1" id="KW-0694">RNA-binding</keyword>
<comment type="caution">
    <text evidence="2">The sequence shown here is derived from an EMBL/GenBank/DDBJ whole genome shotgun (WGS) entry which is preliminary data.</text>
</comment>
<dbReference type="GO" id="GO:0003723">
    <property type="term" value="F:RNA binding"/>
    <property type="evidence" value="ECO:0007669"/>
    <property type="project" value="UniProtKB-UniRule"/>
</dbReference>
<dbReference type="AlphaFoldDB" id="A0A9X1PZ08"/>
<organism evidence="2 3">
    <name type="scientific">Streptomyces muensis</name>
    <dbReference type="NCBI Taxonomy" id="1077944"/>
    <lineage>
        <taxon>Bacteria</taxon>
        <taxon>Bacillati</taxon>
        <taxon>Actinomycetota</taxon>
        <taxon>Actinomycetes</taxon>
        <taxon>Kitasatosporales</taxon>
        <taxon>Streptomycetaceae</taxon>
        <taxon>Streptomyces</taxon>
    </lineage>
</organism>
<keyword evidence="3" id="KW-1185">Reference proteome</keyword>
<dbReference type="EMBL" id="JAKEIP010000034">
    <property type="protein sequence ID" value="MCF1594318.1"/>
    <property type="molecule type" value="Genomic_DNA"/>
</dbReference>
<name>A0A9X1PZ08_STRM4</name>
<accession>A0A9X1PZ08</accession>